<evidence type="ECO:0000259" key="2">
    <source>
        <dbReference type="Pfam" id="PF05239"/>
    </source>
</evidence>
<keyword evidence="4" id="KW-1185">Reference proteome</keyword>
<dbReference type="InterPro" id="IPR011033">
    <property type="entry name" value="PRC_barrel-like_sf"/>
</dbReference>
<dbReference type="InterPro" id="IPR027275">
    <property type="entry name" value="PRC-brl_dom"/>
</dbReference>
<dbReference type="SUPFAM" id="SSF50346">
    <property type="entry name" value="PRC-barrel domain"/>
    <property type="match status" value="1"/>
</dbReference>
<sequence length="147" mass="15983">MTNSIMTPRAFALASAIAIGSASVGFAQSQLVPEQLISAEQIEDGAIYALEVTKDDPTWLSGESYTTIEAGWKKVGDISDVLLDQDGQMVAVLAEIGGFLDIGDRDVILPLDQVRFAVGEGKDYNYVTNLTEEELKNLPEVEEDIWD</sequence>
<reference evidence="3 4" key="1">
    <citation type="submission" date="2020-08" db="EMBL/GenBank/DDBJ databases">
        <title>Genomic Encyclopedia of Type Strains, Phase IV (KMG-IV): sequencing the most valuable type-strain genomes for metagenomic binning, comparative biology and taxonomic classification.</title>
        <authorList>
            <person name="Goeker M."/>
        </authorList>
    </citation>
    <scope>NUCLEOTIDE SEQUENCE [LARGE SCALE GENOMIC DNA]</scope>
    <source>
        <strain evidence="3 4">DSM 102234</strain>
    </source>
</reference>
<evidence type="ECO:0000313" key="4">
    <source>
        <dbReference type="Proteomes" id="UP000530268"/>
    </source>
</evidence>
<dbReference type="Pfam" id="PF05239">
    <property type="entry name" value="PRC"/>
    <property type="match status" value="1"/>
</dbReference>
<evidence type="ECO:0000256" key="1">
    <source>
        <dbReference type="SAM" id="SignalP"/>
    </source>
</evidence>
<feature type="signal peptide" evidence="1">
    <location>
        <begin position="1"/>
        <end position="27"/>
    </location>
</feature>
<name>A0A7W6E749_9RHOB</name>
<feature type="domain" description="PRC-barrel" evidence="2">
    <location>
        <begin position="73"/>
        <end position="128"/>
    </location>
</feature>
<evidence type="ECO:0000313" key="3">
    <source>
        <dbReference type="EMBL" id="MBB3993897.1"/>
    </source>
</evidence>
<dbReference type="RefSeq" id="WP_184564397.1">
    <property type="nucleotide sequence ID" value="NZ_JACIEI010000003.1"/>
</dbReference>
<organism evidence="3 4">
    <name type="scientific">Sulfitobacter undariae</name>
    <dbReference type="NCBI Taxonomy" id="1563671"/>
    <lineage>
        <taxon>Bacteria</taxon>
        <taxon>Pseudomonadati</taxon>
        <taxon>Pseudomonadota</taxon>
        <taxon>Alphaproteobacteria</taxon>
        <taxon>Rhodobacterales</taxon>
        <taxon>Roseobacteraceae</taxon>
        <taxon>Sulfitobacter</taxon>
    </lineage>
</organism>
<dbReference type="Gene3D" id="2.30.30.240">
    <property type="entry name" value="PRC-barrel domain"/>
    <property type="match status" value="1"/>
</dbReference>
<comment type="caution">
    <text evidence="3">The sequence shown here is derived from an EMBL/GenBank/DDBJ whole genome shotgun (WGS) entry which is preliminary data.</text>
</comment>
<proteinExistence type="predicted"/>
<dbReference type="Proteomes" id="UP000530268">
    <property type="component" value="Unassembled WGS sequence"/>
</dbReference>
<keyword evidence="1" id="KW-0732">Signal</keyword>
<gene>
    <name evidence="3" type="ORF">GGR95_001528</name>
</gene>
<accession>A0A7W6E749</accession>
<feature type="chain" id="PRO_5031364576" description="PRC-barrel domain-containing protein" evidence="1">
    <location>
        <begin position="28"/>
        <end position="147"/>
    </location>
</feature>
<dbReference type="AlphaFoldDB" id="A0A7W6E749"/>
<protein>
    <recommendedName>
        <fullName evidence="2">PRC-barrel domain-containing protein</fullName>
    </recommendedName>
</protein>
<dbReference type="EMBL" id="JACIEI010000003">
    <property type="protein sequence ID" value="MBB3993897.1"/>
    <property type="molecule type" value="Genomic_DNA"/>
</dbReference>